<accession>A0A6I6G4D6</accession>
<evidence type="ECO:0000256" key="1">
    <source>
        <dbReference type="SAM" id="SignalP"/>
    </source>
</evidence>
<dbReference type="AlphaFoldDB" id="A0A6I6G4D6"/>
<feature type="signal peptide" evidence="1">
    <location>
        <begin position="1"/>
        <end position="21"/>
    </location>
</feature>
<dbReference type="Proteomes" id="UP000426027">
    <property type="component" value="Chromosome"/>
</dbReference>
<dbReference type="EMBL" id="CP046566">
    <property type="protein sequence ID" value="QGW27476.1"/>
    <property type="molecule type" value="Genomic_DNA"/>
</dbReference>
<feature type="chain" id="PRO_5026052381" evidence="1">
    <location>
        <begin position="22"/>
        <end position="503"/>
    </location>
</feature>
<keyword evidence="1" id="KW-0732">Signal</keyword>
<sequence length="503" mass="56403">MVNRFLKPGALALLITIVAAACTKIENTTLGGDLIPSVDNINTFDTVLEVIATNEIPDDSTRIFASDAHIAGAIDNDPQFGSSRSSLFFEMKPASFPYVMSTDSITQFDSAVLVLDYLGYYGDSSSPVTLRLYEANKKVNADTSVKPYYTFNPDLAPNTARFLGQKTMRPLDFRDTINIKRGDSLYKKVTRQLRIPLDRNFAQALFRQDTSATGAFRSDSLFKEYLNGFALQCEGPANALLYFQMNGANSGIEFYYRAKILLSGKIDTTSARMPFTSFSGHAMKFERNRGGAEILNHLVADPTKGASQLYIQNAPGTVVKIKIPGLKTLTNRIIHRAELRVTEMTQNTTDPYFSQLLPPTLLYLDVADTGNVYKGIPYDMAPLTNYFCFPSGTIEFFYFGGPTKREVVNGELLARYYMNMTRYIQGVVTRKEPVYDFRLSSPYYLWYQNCNSNTFSYPTNVFRLLTTSNQIANLPGNGRIRLAGSNHPDPNKKLQLRIIYSKL</sequence>
<dbReference type="PROSITE" id="PS51257">
    <property type="entry name" value="PROKAR_LIPOPROTEIN"/>
    <property type="match status" value="1"/>
</dbReference>
<keyword evidence="3" id="KW-1185">Reference proteome</keyword>
<name>A0A6I6G4D6_9BACT</name>
<evidence type="ECO:0000313" key="3">
    <source>
        <dbReference type="Proteomes" id="UP000426027"/>
    </source>
</evidence>
<organism evidence="2 3">
    <name type="scientific">Phnomibacter ginsenosidimutans</name>
    <dbReference type="NCBI Taxonomy" id="2676868"/>
    <lineage>
        <taxon>Bacteria</taxon>
        <taxon>Pseudomonadati</taxon>
        <taxon>Bacteroidota</taxon>
        <taxon>Chitinophagia</taxon>
        <taxon>Chitinophagales</taxon>
        <taxon>Chitinophagaceae</taxon>
        <taxon>Phnomibacter</taxon>
    </lineage>
</organism>
<dbReference type="InterPro" id="IPR025366">
    <property type="entry name" value="DUF4270"/>
</dbReference>
<reference evidence="2 3" key="1">
    <citation type="submission" date="2019-11" db="EMBL/GenBank/DDBJ databases">
        <authorList>
            <person name="Im W.T."/>
        </authorList>
    </citation>
    <scope>NUCLEOTIDE SEQUENCE [LARGE SCALE GENOMIC DNA]</scope>
    <source>
        <strain evidence="2 3">SB-02</strain>
    </source>
</reference>
<proteinExistence type="predicted"/>
<gene>
    <name evidence="2" type="ORF">GLV81_04635</name>
</gene>
<evidence type="ECO:0000313" key="2">
    <source>
        <dbReference type="EMBL" id="QGW27476.1"/>
    </source>
</evidence>
<dbReference type="KEGG" id="fls:GLV81_04635"/>
<dbReference type="Pfam" id="PF14092">
    <property type="entry name" value="DUF4270"/>
    <property type="match status" value="1"/>
</dbReference>
<protein>
    <submittedName>
        <fullName evidence="2">DUF4270 family protein</fullName>
    </submittedName>
</protein>